<evidence type="ECO:0000256" key="1">
    <source>
        <dbReference type="ARBA" id="ARBA00010945"/>
    </source>
</evidence>
<dbReference type="PANTHER" id="PTHR11076:SF33">
    <property type="entry name" value="DNA POLYMERASE KAPPA"/>
    <property type="match status" value="1"/>
</dbReference>
<comment type="similarity">
    <text evidence="1">Belongs to the DNA polymerase type-Y family.</text>
</comment>
<dbReference type="Gene3D" id="3.30.1490.100">
    <property type="entry name" value="DNA polymerase, Y-family, little finger domain"/>
    <property type="match status" value="1"/>
</dbReference>
<evidence type="ECO:0000256" key="2">
    <source>
        <dbReference type="ARBA" id="ARBA00022457"/>
    </source>
</evidence>
<dbReference type="InterPro" id="IPR017961">
    <property type="entry name" value="DNA_pol_Y-fam_little_finger"/>
</dbReference>
<keyword evidence="3" id="KW-0808">Transferase</keyword>
<dbReference type="GO" id="GO:0003684">
    <property type="term" value="F:damaged DNA binding"/>
    <property type="evidence" value="ECO:0007669"/>
    <property type="project" value="InterPro"/>
</dbReference>
<dbReference type="InterPro" id="IPR036775">
    <property type="entry name" value="DNA_pol_Y-fam_lit_finger_sf"/>
</dbReference>
<gene>
    <name evidence="6" type="ORF">HRJ53_18935</name>
</gene>
<dbReference type="Pfam" id="PF21999">
    <property type="entry name" value="IMS_HHH_1"/>
    <property type="match status" value="1"/>
</dbReference>
<evidence type="ECO:0000313" key="7">
    <source>
        <dbReference type="Proteomes" id="UP000567293"/>
    </source>
</evidence>
<organism evidence="6 7">
    <name type="scientific">Candidatus Acidiferrum panamense</name>
    <dbReference type="NCBI Taxonomy" id="2741543"/>
    <lineage>
        <taxon>Bacteria</taxon>
        <taxon>Pseudomonadati</taxon>
        <taxon>Acidobacteriota</taxon>
        <taxon>Terriglobia</taxon>
        <taxon>Candidatus Acidiferrales</taxon>
        <taxon>Candidatus Acidiferrum</taxon>
    </lineage>
</organism>
<dbReference type="SUPFAM" id="SSF100879">
    <property type="entry name" value="Lesion bypass DNA polymerase (Y-family), little finger domain"/>
    <property type="match status" value="1"/>
</dbReference>
<keyword evidence="7" id="KW-1185">Reference proteome</keyword>
<dbReference type="InterPro" id="IPR050116">
    <property type="entry name" value="DNA_polymerase-Y"/>
</dbReference>
<name>A0A7V8NT62_9BACT</name>
<dbReference type="PANTHER" id="PTHR11076">
    <property type="entry name" value="DNA REPAIR POLYMERASE UMUC / TRANSFERASE FAMILY MEMBER"/>
    <property type="match status" value="1"/>
</dbReference>
<feature type="domain" description="DNA polymerase IV/DNA polymerase iota-like thumb" evidence="5">
    <location>
        <begin position="8"/>
        <end position="59"/>
    </location>
</feature>
<dbReference type="GO" id="GO:0005829">
    <property type="term" value="C:cytosol"/>
    <property type="evidence" value="ECO:0007669"/>
    <property type="project" value="TreeGrafter"/>
</dbReference>
<protein>
    <recommendedName>
        <fullName evidence="8">DNA polymerase Y-family little finger domain-containing protein</fullName>
    </recommendedName>
</protein>
<dbReference type="GO" id="GO:0042276">
    <property type="term" value="P:error-prone translesion synthesis"/>
    <property type="evidence" value="ECO:0007669"/>
    <property type="project" value="TreeGrafter"/>
</dbReference>
<dbReference type="EMBL" id="JACDQQ010001811">
    <property type="protein sequence ID" value="MBA0087064.1"/>
    <property type="molecule type" value="Genomic_DNA"/>
</dbReference>
<evidence type="ECO:0000259" key="5">
    <source>
        <dbReference type="Pfam" id="PF21999"/>
    </source>
</evidence>
<accession>A0A7V8NT62</accession>
<reference evidence="6" key="1">
    <citation type="submission" date="2020-06" db="EMBL/GenBank/DDBJ databases">
        <title>Legume-microbial interactions unlock mineral nutrients during tropical forest succession.</title>
        <authorList>
            <person name="Epihov D.Z."/>
        </authorList>
    </citation>
    <scope>NUCLEOTIDE SEQUENCE [LARGE SCALE GENOMIC DNA]</scope>
    <source>
        <strain evidence="6">Pan2503</strain>
    </source>
</reference>
<dbReference type="AlphaFoldDB" id="A0A7V8NT62"/>
<feature type="domain" description="DNA polymerase Y-family little finger" evidence="4">
    <location>
        <begin position="69"/>
        <end position="177"/>
    </location>
</feature>
<sequence>MAPLPVEKLHGIGHVHPGALAERGIATIGQLRRVPKAALQAAFGEAIGQQIWERARGLDGREVLLPSTPKSVSRETTIEGGTIDTEFLAGLIEYLSERIGSTLREYGKQARTLGLRLCYVDHFSVRRTVRLSKPTNDERELLAVAKDLFAKLFTRRVAIRLAGISVTNLEADRQQNELFDTSANRRWYLNREMDRVRGRFGWNAVFYGKGLTLREHYATKPNGLVLSTPCLSR</sequence>
<dbReference type="SUPFAM" id="SSF56672">
    <property type="entry name" value="DNA/RNA polymerases"/>
    <property type="match status" value="1"/>
</dbReference>
<dbReference type="Pfam" id="PF11799">
    <property type="entry name" value="IMS_C"/>
    <property type="match status" value="1"/>
</dbReference>
<keyword evidence="3" id="KW-0239">DNA-directed DNA polymerase</keyword>
<evidence type="ECO:0000313" key="6">
    <source>
        <dbReference type="EMBL" id="MBA0087064.1"/>
    </source>
</evidence>
<comment type="caution">
    <text evidence="6">The sequence shown here is derived from an EMBL/GenBank/DDBJ whole genome shotgun (WGS) entry which is preliminary data.</text>
</comment>
<keyword evidence="2" id="KW-0515">Mutator protein</keyword>
<dbReference type="GO" id="GO:0009432">
    <property type="term" value="P:SOS response"/>
    <property type="evidence" value="ECO:0007669"/>
    <property type="project" value="TreeGrafter"/>
</dbReference>
<keyword evidence="3" id="KW-0548">Nucleotidyltransferase</keyword>
<dbReference type="InterPro" id="IPR043502">
    <property type="entry name" value="DNA/RNA_pol_sf"/>
</dbReference>
<evidence type="ECO:0000256" key="3">
    <source>
        <dbReference type="ARBA" id="ARBA00022932"/>
    </source>
</evidence>
<dbReference type="GO" id="GO:0003887">
    <property type="term" value="F:DNA-directed DNA polymerase activity"/>
    <property type="evidence" value="ECO:0007669"/>
    <property type="project" value="UniProtKB-KW"/>
</dbReference>
<dbReference type="Gene3D" id="1.10.150.20">
    <property type="entry name" value="5' to 3' exonuclease, C-terminal subdomain"/>
    <property type="match status" value="1"/>
</dbReference>
<evidence type="ECO:0000259" key="4">
    <source>
        <dbReference type="Pfam" id="PF11799"/>
    </source>
</evidence>
<dbReference type="InterPro" id="IPR053848">
    <property type="entry name" value="IMS_HHH_1"/>
</dbReference>
<evidence type="ECO:0008006" key="8">
    <source>
        <dbReference type="Google" id="ProtNLM"/>
    </source>
</evidence>
<dbReference type="GO" id="GO:0006281">
    <property type="term" value="P:DNA repair"/>
    <property type="evidence" value="ECO:0007669"/>
    <property type="project" value="InterPro"/>
</dbReference>
<proteinExistence type="inferred from homology"/>
<dbReference type="Proteomes" id="UP000567293">
    <property type="component" value="Unassembled WGS sequence"/>
</dbReference>